<gene>
    <name evidence="1" type="ORF">NIOZUU157_00297</name>
</gene>
<organism evidence="1">
    <name type="scientific">Virus NIOZ-UU157</name>
    <dbReference type="NCBI Taxonomy" id="2763269"/>
    <lineage>
        <taxon>Viruses</taxon>
    </lineage>
</organism>
<protein>
    <submittedName>
        <fullName evidence="1">Uncharacterized protein</fullName>
    </submittedName>
</protein>
<dbReference type="EMBL" id="MW030560">
    <property type="protein sequence ID" value="QPI16406.1"/>
    <property type="molecule type" value="Genomic_DNA"/>
</dbReference>
<proteinExistence type="predicted"/>
<accession>A0A7S9STT2</accession>
<sequence>MKLYDVPRNSRIKVIVEDKVPPGAPQITEGEELNFRSVDGMYSYCTRDDGEVVHLAAWTEVEIVV</sequence>
<name>A0A7S9STT2_9VIRU</name>
<reference evidence="1" key="1">
    <citation type="submission" date="2020-08" db="EMBL/GenBank/DDBJ databases">
        <title>Bridging the membrane lipid divide: bacteria of the FCB group superphylum have the potential to synthesize archaeal ether lipids.</title>
        <authorList>
            <person name="Villanueva L."/>
            <person name="von Meijenfeldt F.A.B."/>
            <person name="Westbye A.B."/>
            <person name="Yadav S."/>
            <person name="Hopmans E.C."/>
            <person name="Dutilh B.E."/>
            <person name="Sinninghe Damste J.S."/>
        </authorList>
    </citation>
    <scope>NUCLEOTIDE SEQUENCE</scope>
    <source>
        <strain evidence="1">NIOZ-UU157</strain>
    </source>
</reference>
<evidence type="ECO:0000313" key="1">
    <source>
        <dbReference type="EMBL" id="QPI16406.1"/>
    </source>
</evidence>